<keyword evidence="12 20" id="KW-0521">NADP</keyword>
<keyword evidence="10 20" id="KW-0285">Flavoprotein</keyword>
<evidence type="ECO:0000256" key="18">
    <source>
        <dbReference type="ARBA" id="ARBA00031026"/>
    </source>
</evidence>
<dbReference type="GO" id="GO:0008762">
    <property type="term" value="F:UDP-N-acetylmuramate dehydrogenase activity"/>
    <property type="evidence" value="ECO:0007669"/>
    <property type="project" value="UniProtKB-EC"/>
</dbReference>
<dbReference type="InterPro" id="IPR016166">
    <property type="entry name" value="FAD-bd_PCMH"/>
</dbReference>
<keyword evidence="17 20" id="KW-0961">Cell wall biogenesis/degradation</keyword>
<dbReference type="PANTHER" id="PTHR21071:SF4">
    <property type="entry name" value="UDP-N-ACETYLENOLPYRUVOYLGLUCOSAMINE REDUCTASE"/>
    <property type="match status" value="1"/>
</dbReference>
<dbReference type="Pfam" id="PF02873">
    <property type="entry name" value="MurB_C"/>
    <property type="match status" value="1"/>
</dbReference>
<comment type="pathway">
    <text evidence="4 20">Cell wall biogenesis; peptidoglycan biosynthesis.</text>
</comment>
<keyword evidence="8 20" id="KW-0963">Cytoplasm</keyword>
<feature type="active site" evidence="20">
    <location>
        <position position="174"/>
    </location>
</feature>
<evidence type="ECO:0000256" key="1">
    <source>
        <dbReference type="ARBA" id="ARBA00001974"/>
    </source>
</evidence>
<keyword evidence="13 20" id="KW-0133">Cell shape</keyword>
<dbReference type="InterPro" id="IPR016167">
    <property type="entry name" value="FAD-bd_PCMH_sub1"/>
</dbReference>
<evidence type="ECO:0000256" key="16">
    <source>
        <dbReference type="ARBA" id="ARBA00023306"/>
    </source>
</evidence>
<evidence type="ECO:0000256" key="20">
    <source>
        <dbReference type="HAMAP-Rule" id="MF_00037"/>
    </source>
</evidence>
<keyword evidence="9 20" id="KW-0132">Cell division</keyword>
<dbReference type="Gene3D" id="3.90.78.10">
    <property type="entry name" value="UDP-N-acetylenolpyruvoylglucosamine reductase, C-terminal domain"/>
    <property type="match status" value="1"/>
</dbReference>
<dbReference type="PROSITE" id="PS51387">
    <property type="entry name" value="FAD_PCMH"/>
    <property type="match status" value="1"/>
</dbReference>
<dbReference type="SUPFAM" id="SSF56194">
    <property type="entry name" value="Uridine diphospho-N-Acetylenolpyruvylglucosamine reductase, MurB, C-terminal domain"/>
    <property type="match status" value="1"/>
</dbReference>
<feature type="domain" description="FAD-binding PCMH-type" evidence="21">
    <location>
        <begin position="21"/>
        <end position="197"/>
    </location>
</feature>
<dbReference type="InterPro" id="IPR036635">
    <property type="entry name" value="MurB_C_sf"/>
</dbReference>
<keyword evidence="11 20" id="KW-0274">FAD</keyword>
<accession>A0ABW8UB23</accession>
<evidence type="ECO:0000256" key="15">
    <source>
        <dbReference type="ARBA" id="ARBA00023002"/>
    </source>
</evidence>
<evidence type="ECO:0000256" key="3">
    <source>
        <dbReference type="ARBA" id="ARBA00004496"/>
    </source>
</evidence>
<dbReference type="RefSeq" id="WP_407069069.1">
    <property type="nucleotide sequence ID" value="NZ_JBJJXE010000007.1"/>
</dbReference>
<evidence type="ECO:0000256" key="8">
    <source>
        <dbReference type="ARBA" id="ARBA00022490"/>
    </source>
</evidence>
<evidence type="ECO:0000256" key="14">
    <source>
        <dbReference type="ARBA" id="ARBA00022984"/>
    </source>
</evidence>
<dbReference type="InterPro" id="IPR036318">
    <property type="entry name" value="FAD-bd_PCMH-like_sf"/>
</dbReference>
<comment type="cofactor">
    <cofactor evidence="1 20">
        <name>FAD</name>
        <dbReference type="ChEBI" id="CHEBI:57692"/>
    </cofactor>
</comment>
<sequence>MNDPLTSKIIRHYDLSECNTMALSCFATHAMVLDNADTLTDDIASAMSFAHQNHLSIFVLSGGSNVLLPKHLNALVLLPRFKCIDVISQDDTHVVIKVGCGENWHDFVKQCLENGWHGLENLALIPGLVGASPVQNIGAYGVQVSDFIKTVFAFDLTTGNCVAFDNEACEFGYRHSFFKEYPNRYLISHVVFKLHKSCQKIMTSYGDLSTISTDIAHRHGRTKPHPHDVFKAVVQIRQEKLPNPSILANCGSFFQNPIIPMETFHQLKAVHPDLPSYPIDDDVIKIPAGWLIDRAGLKGKGIAPILTHEKQALVLTNHAPQIATQNDILQAQNFIIDAVFKIFGVRLVREPVWVHEDGG</sequence>
<evidence type="ECO:0000256" key="2">
    <source>
        <dbReference type="ARBA" id="ARBA00003921"/>
    </source>
</evidence>
<evidence type="ECO:0000256" key="10">
    <source>
        <dbReference type="ARBA" id="ARBA00022630"/>
    </source>
</evidence>
<evidence type="ECO:0000256" key="5">
    <source>
        <dbReference type="ARBA" id="ARBA00010485"/>
    </source>
</evidence>
<evidence type="ECO:0000256" key="17">
    <source>
        <dbReference type="ARBA" id="ARBA00023316"/>
    </source>
</evidence>
<dbReference type="SUPFAM" id="SSF56176">
    <property type="entry name" value="FAD-binding/transporter-associated domain-like"/>
    <property type="match status" value="1"/>
</dbReference>
<dbReference type="NCBIfam" id="TIGR00179">
    <property type="entry name" value="murB"/>
    <property type="match status" value="1"/>
</dbReference>
<dbReference type="Gene3D" id="3.30.465.10">
    <property type="match status" value="1"/>
</dbReference>
<evidence type="ECO:0000256" key="6">
    <source>
        <dbReference type="ARBA" id="ARBA00012518"/>
    </source>
</evidence>
<evidence type="ECO:0000256" key="19">
    <source>
        <dbReference type="ARBA" id="ARBA00048914"/>
    </source>
</evidence>
<feature type="active site" evidence="20">
    <location>
        <position position="350"/>
    </location>
</feature>
<protein>
    <recommendedName>
        <fullName evidence="7 20">UDP-N-acetylenolpyruvoylglucosamine reductase</fullName>
        <ecNumber evidence="6 20">1.3.1.98</ecNumber>
    </recommendedName>
    <alternativeName>
        <fullName evidence="18 20">UDP-N-acetylmuramate dehydrogenase</fullName>
    </alternativeName>
</protein>
<name>A0ABW8UB23_9GAMM</name>
<evidence type="ECO:0000256" key="12">
    <source>
        <dbReference type="ARBA" id="ARBA00022857"/>
    </source>
</evidence>
<dbReference type="Proteomes" id="UP001624684">
    <property type="component" value="Unassembled WGS sequence"/>
</dbReference>
<evidence type="ECO:0000259" key="21">
    <source>
        <dbReference type="PROSITE" id="PS51387"/>
    </source>
</evidence>
<keyword evidence="15 20" id="KW-0560">Oxidoreductase</keyword>
<dbReference type="EC" id="1.3.1.98" evidence="6 20"/>
<organism evidence="22 23">
    <name type="scientific">Moraxella oculi</name>
    <dbReference type="NCBI Taxonomy" id="2940516"/>
    <lineage>
        <taxon>Bacteria</taxon>
        <taxon>Pseudomonadati</taxon>
        <taxon>Pseudomonadota</taxon>
        <taxon>Gammaproteobacteria</taxon>
        <taxon>Moraxellales</taxon>
        <taxon>Moraxellaceae</taxon>
        <taxon>Moraxella</taxon>
    </lineage>
</organism>
<reference evidence="22 23" key="1">
    <citation type="submission" date="2024-11" db="EMBL/GenBank/DDBJ databases">
        <title>First Report of Moraxella oculi in Brazil in an Infectious Bovine Keratoconjunctivitis Outbreak.</title>
        <authorList>
            <person name="Carvalho C.V."/>
            <person name="Domingues R."/>
            <person name="Coutinho C."/>
            <person name="Honorio N.T.B.S."/>
            <person name="Faza D.R.L.R."/>
            <person name="Carvalho W.A."/>
            <person name="Machado A.B.F."/>
            <person name="Martins M.F."/>
            <person name="Gaspar E.B."/>
        </authorList>
    </citation>
    <scope>NUCLEOTIDE SEQUENCE [LARGE SCALE GENOMIC DNA]</scope>
    <source>
        <strain evidence="22 23">2117LE</strain>
    </source>
</reference>
<comment type="subcellular location">
    <subcellularLocation>
        <location evidence="3 20">Cytoplasm</location>
    </subcellularLocation>
</comment>
<dbReference type="Pfam" id="PF01565">
    <property type="entry name" value="FAD_binding_4"/>
    <property type="match status" value="1"/>
</dbReference>
<dbReference type="InterPro" id="IPR016169">
    <property type="entry name" value="FAD-bd_PCMH_sub2"/>
</dbReference>
<dbReference type="HAMAP" id="MF_00037">
    <property type="entry name" value="MurB"/>
    <property type="match status" value="1"/>
</dbReference>
<keyword evidence="16 20" id="KW-0131">Cell cycle</keyword>
<gene>
    <name evidence="20 22" type="primary">murB</name>
    <name evidence="22" type="ORF">ACJHVH_05575</name>
</gene>
<comment type="function">
    <text evidence="2 20">Cell wall formation.</text>
</comment>
<comment type="similarity">
    <text evidence="5 20">Belongs to the MurB family.</text>
</comment>
<evidence type="ECO:0000256" key="13">
    <source>
        <dbReference type="ARBA" id="ARBA00022960"/>
    </source>
</evidence>
<evidence type="ECO:0000256" key="9">
    <source>
        <dbReference type="ARBA" id="ARBA00022618"/>
    </source>
</evidence>
<comment type="caution">
    <text evidence="22">The sequence shown here is derived from an EMBL/GenBank/DDBJ whole genome shotgun (WGS) entry which is preliminary data.</text>
</comment>
<keyword evidence="14 20" id="KW-0573">Peptidoglycan synthesis</keyword>
<evidence type="ECO:0000313" key="23">
    <source>
        <dbReference type="Proteomes" id="UP001624684"/>
    </source>
</evidence>
<evidence type="ECO:0000256" key="4">
    <source>
        <dbReference type="ARBA" id="ARBA00004752"/>
    </source>
</evidence>
<evidence type="ECO:0000256" key="7">
    <source>
        <dbReference type="ARBA" id="ARBA00015188"/>
    </source>
</evidence>
<proteinExistence type="inferred from homology"/>
<comment type="catalytic activity">
    <reaction evidence="19 20">
        <text>UDP-N-acetyl-alpha-D-muramate + NADP(+) = UDP-N-acetyl-3-O-(1-carboxyvinyl)-alpha-D-glucosamine + NADPH + H(+)</text>
        <dbReference type="Rhea" id="RHEA:12248"/>
        <dbReference type="ChEBI" id="CHEBI:15378"/>
        <dbReference type="ChEBI" id="CHEBI:57783"/>
        <dbReference type="ChEBI" id="CHEBI:58349"/>
        <dbReference type="ChEBI" id="CHEBI:68483"/>
        <dbReference type="ChEBI" id="CHEBI:70757"/>
        <dbReference type="EC" id="1.3.1.98"/>
    </reaction>
</comment>
<dbReference type="NCBIfam" id="NF000755">
    <property type="entry name" value="PRK00046.1"/>
    <property type="match status" value="1"/>
</dbReference>
<evidence type="ECO:0000313" key="22">
    <source>
        <dbReference type="EMBL" id="MFL1732465.1"/>
    </source>
</evidence>
<keyword evidence="23" id="KW-1185">Reference proteome</keyword>
<dbReference type="InterPro" id="IPR003170">
    <property type="entry name" value="MurB"/>
</dbReference>
<feature type="active site" description="Proton donor" evidence="20">
    <location>
        <position position="252"/>
    </location>
</feature>
<dbReference type="PANTHER" id="PTHR21071">
    <property type="entry name" value="UDP-N-ACETYLENOLPYRUVOYLGLUCOSAMINE REDUCTASE"/>
    <property type="match status" value="1"/>
</dbReference>
<dbReference type="EMBL" id="JBJJXE010000007">
    <property type="protein sequence ID" value="MFL1732465.1"/>
    <property type="molecule type" value="Genomic_DNA"/>
</dbReference>
<dbReference type="Gene3D" id="3.30.43.10">
    <property type="entry name" value="Uridine Diphospho-n-acetylenolpyruvylglucosamine Reductase, domain 2"/>
    <property type="match status" value="1"/>
</dbReference>
<dbReference type="InterPro" id="IPR006094">
    <property type="entry name" value="Oxid_FAD_bind_N"/>
</dbReference>
<evidence type="ECO:0000256" key="11">
    <source>
        <dbReference type="ARBA" id="ARBA00022827"/>
    </source>
</evidence>
<dbReference type="InterPro" id="IPR011601">
    <property type="entry name" value="MurB_C"/>
</dbReference>